<dbReference type="PROSITE" id="PS50104">
    <property type="entry name" value="TIR"/>
    <property type="match status" value="1"/>
</dbReference>
<dbReference type="InterPro" id="IPR003591">
    <property type="entry name" value="Leu-rich_rpt_typical-subtyp"/>
</dbReference>
<evidence type="ECO:0000256" key="13">
    <source>
        <dbReference type="ARBA" id="ARBA00023170"/>
    </source>
</evidence>
<dbReference type="OMA" id="ANCRINF"/>
<dbReference type="PRINTS" id="PR01537">
    <property type="entry name" value="INTRLKN1R1F"/>
</dbReference>
<evidence type="ECO:0000256" key="11">
    <source>
        <dbReference type="ARBA" id="ARBA00022989"/>
    </source>
</evidence>
<dbReference type="RefSeq" id="XP_017560726.2">
    <property type="nucleotide sequence ID" value="XM_017705237.2"/>
</dbReference>
<keyword evidence="7 16" id="KW-0812">Transmembrane</keyword>
<name>A0A3B4CJH8_PYGNA</name>
<evidence type="ECO:0000256" key="3">
    <source>
        <dbReference type="ARBA" id="ARBA00009634"/>
    </source>
</evidence>
<keyword evidence="12 16" id="KW-0472">Membrane</keyword>
<evidence type="ECO:0000256" key="10">
    <source>
        <dbReference type="ARBA" id="ARBA00022859"/>
    </source>
</evidence>
<dbReference type="GeneTree" id="ENSGT00940000163999"/>
<dbReference type="SMART" id="SM00369">
    <property type="entry name" value="LRR_TYP"/>
    <property type="match status" value="15"/>
</dbReference>
<dbReference type="SMART" id="SM00365">
    <property type="entry name" value="LRR_SD22"/>
    <property type="match status" value="13"/>
</dbReference>
<evidence type="ECO:0000313" key="19">
    <source>
        <dbReference type="Proteomes" id="UP001501920"/>
    </source>
</evidence>
<keyword evidence="5" id="KW-0399">Innate immunity</keyword>
<evidence type="ECO:0000256" key="14">
    <source>
        <dbReference type="ARBA" id="ARBA00023180"/>
    </source>
</evidence>
<dbReference type="GeneID" id="108431831"/>
<proteinExistence type="inferred from homology"/>
<keyword evidence="4" id="KW-1003">Cell membrane</keyword>
<evidence type="ECO:0000256" key="16">
    <source>
        <dbReference type="SAM" id="Phobius"/>
    </source>
</evidence>
<keyword evidence="10" id="KW-0391">Immunity</keyword>
<evidence type="ECO:0000256" key="2">
    <source>
        <dbReference type="ARBA" id="ARBA00004479"/>
    </source>
</evidence>
<accession>A0A3B4CJH8</accession>
<keyword evidence="14" id="KW-0325">Glycoprotein</keyword>
<comment type="similarity">
    <text evidence="3">Belongs to the Toll-like receptor family.</text>
</comment>
<reference evidence="18" key="2">
    <citation type="submission" date="2025-08" db="UniProtKB">
        <authorList>
            <consortium name="Ensembl"/>
        </authorList>
    </citation>
    <scope>IDENTIFICATION</scope>
</reference>
<dbReference type="FunFam" id="3.40.50.10140:FF:000001">
    <property type="entry name" value="Toll-like receptor 2"/>
    <property type="match status" value="1"/>
</dbReference>
<evidence type="ECO:0000256" key="15">
    <source>
        <dbReference type="ARBA" id="ARBA00023198"/>
    </source>
</evidence>
<dbReference type="Gene3D" id="3.80.10.10">
    <property type="entry name" value="Ribonuclease Inhibitor"/>
    <property type="match status" value="5"/>
</dbReference>
<dbReference type="Proteomes" id="UP001501920">
    <property type="component" value="Chromosome 26"/>
</dbReference>
<keyword evidence="8" id="KW-0732">Signal</keyword>
<evidence type="ECO:0000256" key="7">
    <source>
        <dbReference type="ARBA" id="ARBA00022692"/>
    </source>
</evidence>
<keyword evidence="9" id="KW-0677">Repeat</keyword>
<reference evidence="18" key="3">
    <citation type="submission" date="2025-09" db="UniProtKB">
        <authorList>
            <consortium name="Ensembl"/>
        </authorList>
    </citation>
    <scope>IDENTIFICATION</scope>
</reference>
<dbReference type="Pfam" id="PF13855">
    <property type="entry name" value="LRR_8"/>
    <property type="match status" value="3"/>
</dbReference>
<dbReference type="PROSITE" id="PS51450">
    <property type="entry name" value="LRR"/>
    <property type="match status" value="5"/>
</dbReference>
<dbReference type="GO" id="GO:0002224">
    <property type="term" value="P:toll-like receptor signaling pathway"/>
    <property type="evidence" value="ECO:0007669"/>
    <property type="project" value="TreeGrafter"/>
</dbReference>
<dbReference type="STRING" id="42514.ENSPNAP00000010669"/>
<dbReference type="GO" id="GO:0005886">
    <property type="term" value="C:plasma membrane"/>
    <property type="evidence" value="ECO:0007669"/>
    <property type="project" value="UniProtKB-SubCell"/>
</dbReference>
<dbReference type="Pfam" id="PF01582">
    <property type="entry name" value="TIR"/>
    <property type="match status" value="1"/>
</dbReference>
<dbReference type="FunFam" id="3.80.10.10:FF:001164">
    <property type="entry name" value="GH01279p"/>
    <property type="match status" value="1"/>
</dbReference>
<keyword evidence="13" id="KW-0675">Receptor</keyword>
<dbReference type="SUPFAM" id="SSF52200">
    <property type="entry name" value="Toll/Interleukin receptor TIR domain"/>
    <property type="match status" value="1"/>
</dbReference>
<dbReference type="PANTHER" id="PTHR24365">
    <property type="entry name" value="TOLL-LIKE RECEPTOR"/>
    <property type="match status" value="1"/>
</dbReference>
<keyword evidence="6" id="KW-0433">Leucine-rich repeat</keyword>
<evidence type="ECO:0000259" key="17">
    <source>
        <dbReference type="PROSITE" id="PS50104"/>
    </source>
</evidence>
<dbReference type="InterPro" id="IPR032675">
    <property type="entry name" value="LRR_dom_sf"/>
</dbReference>
<dbReference type="Gene3D" id="3.40.50.10140">
    <property type="entry name" value="Toll/interleukin-1 receptor homology (TIR) domain"/>
    <property type="match status" value="1"/>
</dbReference>
<dbReference type="PANTHER" id="PTHR24365:SF522">
    <property type="entry name" value="LOW QUALITY PROTEIN: TOLL-LIKE RECEPTOR 13-RELATED"/>
    <property type="match status" value="1"/>
</dbReference>
<reference evidence="18 19" key="1">
    <citation type="submission" date="2020-10" db="EMBL/GenBank/DDBJ databases">
        <title>Pygocentrus nattereri (red-bellied piranha) genome, fPygNat1, primary haplotype.</title>
        <authorList>
            <person name="Myers G."/>
            <person name="Meyer A."/>
            <person name="Karagic N."/>
            <person name="Pippel M."/>
            <person name="Winkler S."/>
            <person name="Tracey A."/>
            <person name="Wood J."/>
            <person name="Formenti G."/>
            <person name="Howe K."/>
            <person name="Fedrigo O."/>
            <person name="Jarvis E.D."/>
        </authorList>
    </citation>
    <scope>NUCLEOTIDE SEQUENCE [LARGE SCALE GENOMIC DNA]</scope>
</reference>
<keyword evidence="11 16" id="KW-1133">Transmembrane helix</keyword>
<feature type="domain" description="TIR" evidence="17">
    <location>
        <begin position="800"/>
        <end position="941"/>
    </location>
</feature>
<dbReference type="InterPro" id="IPR035897">
    <property type="entry name" value="Toll_tir_struct_dom_sf"/>
</dbReference>
<dbReference type="GO" id="GO:0045087">
    <property type="term" value="P:innate immune response"/>
    <property type="evidence" value="ECO:0007669"/>
    <property type="project" value="UniProtKB-KW"/>
</dbReference>
<dbReference type="InterPro" id="IPR000157">
    <property type="entry name" value="TIR_dom"/>
</dbReference>
<evidence type="ECO:0000256" key="5">
    <source>
        <dbReference type="ARBA" id="ARBA00022588"/>
    </source>
</evidence>
<comment type="subcellular location">
    <subcellularLocation>
        <location evidence="1">Cell membrane</location>
    </subcellularLocation>
    <subcellularLocation>
        <location evidence="2">Membrane</location>
        <topology evidence="2">Single-pass type I membrane protein</topology>
    </subcellularLocation>
</comment>
<dbReference type="AlphaFoldDB" id="A0A3B4CJH8"/>
<evidence type="ECO:0000313" key="18">
    <source>
        <dbReference type="Ensembl" id="ENSPNAP00000010669.2"/>
    </source>
</evidence>
<organism evidence="18 19">
    <name type="scientific">Pygocentrus nattereri</name>
    <name type="common">Red-bellied piranha</name>
    <dbReference type="NCBI Taxonomy" id="42514"/>
    <lineage>
        <taxon>Eukaryota</taxon>
        <taxon>Metazoa</taxon>
        <taxon>Chordata</taxon>
        <taxon>Craniata</taxon>
        <taxon>Vertebrata</taxon>
        <taxon>Euteleostomi</taxon>
        <taxon>Actinopterygii</taxon>
        <taxon>Neopterygii</taxon>
        <taxon>Teleostei</taxon>
        <taxon>Ostariophysi</taxon>
        <taxon>Characiformes</taxon>
        <taxon>Characoidei</taxon>
        <taxon>Pygocentrus</taxon>
    </lineage>
</organism>
<dbReference type="InterPro" id="IPR001611">
    <property type="entry name" value="Leu-rich_rpt"/>
</dbReference>
<evidence type="ECO:0000256" key="6">
    <source>
        <dbReference type="ARBA" id="ARBA00022614"/>
    </source>
</evidence>
<dbReference type="GO" id="GO:0038023">
    <property type="term" value="F:signaling receptor activity"/>
    <property type="evidence" value="ECO:0007669"/>
    <property type="project" value="TreeGrafter"/>
</dbReference>
<evidence type="ECO:0000256" key="1">
    <source>
        <dbReference type="ARBA" id="ARBA00004236"/>
    </source>
</evidence>
<evidence type="ECO:0000256" key="8">
    <source>
        <dbReference type="ARBA" id="ARBA00022729"/>
    </source>
</evidence>
<sequence>MATRKRRSVEPSITLCYLSYSILIIVPTSEFSLRNCMIPEPFNYTDKLTVLCYKMGLLAFPSKIPSNVATLVISFNYISEIRKEDLSRLTFLTHLNASNNNISHIQEGAFRDSKDLEELNLSQNRLSNVSRSWLEDLPKLSIIRLDGNLIKHIEPDVFASLSSLKVLNLTDNKLQQIERIQPAFGLNTLQELYIGINNLNIFQSSDVSVTSISLKMLDLSQNLLTKFQITENIFPALEYLDLSYCSHNGNLDWIVPNATMLKKVTTLKLDGVRIPEEKTAAILGTFNTSLYRLRMDDIKPIKPDRLLSDACSSVLRVLHFGENNISSLTKHMIAPCYLLQQLDLTSNNIYHISGKTFMNFTQLISLHLQHNKLTKLNGAFNGLPRLELLDLSANKINKLNCPDFGNLISLRNLYLYNNKLSSVSVCLFKNLKNLQKLKLGTNKLLTISTSFFGVLSNLKYLQLRYNKISSLQKSTFAHLHSLQTLDLVDNQISEIDEYAFEGLGNLTWLSLASNKITKNTIKNKNVFSGLFKLQHLDLNSNYITFDREHLTFPPFVHLKSLHTLAINSQRHHGLQFLPRNLLEGLTSLKIFYAGNLNIRYLYNDTFNNTPHLWHLDLTKNILSDNSALSSQAFHPIPELTRLILSRSGLQSLDFLIKANLSKLSILRASGNKLASINQTLIDSIPRLKFLDLQNNTFPCDCSSAWFIDWSLLNNQTQVLYLNKYICNYPSAMSKNSLEDFNTESCIVDYSFICFLCSSLIVAFTLVVSFVCSFLRWHLVYTYYLFLALLHDRKRKQQHGFQYDAFISYNTQDEPWVIKELLPNLEANQGWRLCLHHRDFQPGRSITDNIIDGIYNSRKTICLITNNYLRSNWCSQEIQVATFRHFDERKDVLILIFLEDIPTRHLSPYYRMKKLVKQQTYLCWPKAGDDTKVFWQKVKMAMETK</sequence>
<feature type="transmembrane region" description="Helical" evidence="16">
    <location>
        <begin position="749"/>
        <end position="774"/>
    </location>
</feature>
<protein>
    <recommendedName>
        <fullName evidence="17">TIR domain-containing protein</fullName>
    </recommendedName>
</protein>
<dbReference type="FunFam" id="3.80.10.10:FF:001438">
    <property type="entry name" value="Uncharacterized protein"/>
    <property type="match status" value="1"/>
</dbReference>
<dbReference type="SMART" id="SM00255">
    <property type="entry name" value="TIR"/>
    <property type="match status" value="1"/>
</dbReference>
<evidence type="ECO:0000256" key="9">
    <source>
        <dbReference type="ARBA" id="ARBA00022737"/>
    </source>
</evidence>
<keyword evidence="19" id="KW-1185">Reference proteome</keyword>
<evidence type="ECO:0000256" key="12">
    <source>
        <dbReference type="ARBA" id="ARBA00023136"/>
    </source>
</evidence>
<dbReference type="GO" id="GO:0006954">
    <property type="term" value="P:inflammatory response"/>
    <property type="evidence" value="ECO:0007669"/>
    <property type="project" value="UniProtKB-KW"/>
</dbReference>
<keyword evidence="15" id="KW-0395">Inflammatory response</keyword>
<evidence type="ECO:0000256" key="4">
    <source>
        <dbReference type="ARBA" id="ARBA00022475"/>
    </source>
</evidence>
<dbReference type="Ensembl" id="ENSPNAT00000017424.2">
    <property type="protein sequence ID" value="ENSPNAP00000010669.2"/>
    <property type="gene ID" value="ENSPNAG00000016266.2"/>
</dbReference>
<dbReference type="SUPFAM" id="SSF52058">
    <property type="entry name" value="L domain-like"/>
    <property type="match status" value="3"/>
</dbReference>